<evidence type="ECO:0000313" key="1">
    <source>
        <dbReference type="EMBL" id="KAG6708293.1"/>
    </source>
</evidence>
<proteinExistence type="predicted"/>
<protein>
    <submittedName>
        <fullName evidence="1">Uncharacterized protein</fullName>
    </submittedName>
</protein>
<dbReference type="EMBL" id="CM031830">
    <property type="protein sequence ID" value="KAG6708293.1"/>
    <property type="molecule type" value="Genomic_DNA"/>
</dbReference>
<organism evidence="1 2">
    <name type="scientific">Carya illinoinensis</name>
    <name type="common">Pecan</name>
    <dbReference type="NCBI Taxonomy" id="32201"/>
    <lineage>
        <taxon>Eukaryota</taxon>
        <taxon>Viridiplantae</taxon>
        <taxon>Streptophyta</taxon>
        <taxon>Embryophyta</taxon>
        <taxon>Tracheophyta</taxon>
        <taxon>Spermatophyta</taxon>
        <taxon>Magnoliopsida</taxon>
        <taxon>eudicotyledons</taxon>
        <taxon>Gunneridae</taxon>
        <taxon>Pentapetalae</taxon>
        <taxon>rosids</taxon>
        <taxon>fabids</taxon>
        <taxon>Fagales</taxon>
        <taxon>Juglandaceae</taxon>
        <taxon>Carya</taxon>
    </lineage>
</organism>
<reference evidence="1" key="1">
    <citation type="submission" date="2021-01" db="EMBL/GenBank/DDBJ databases">
        <authorList>
            <person name="Lovell J.T."/>
            <person name="Bentley N."/>
            <person name="Bhattarai G."/>
            <person name="Jenkins J.W."/>
            <person name="Sreedasyam A."/>
            <person name="Alarcon Y."/>
            <person name="Bock C."/>
            <person name="Boston L."/>
            <person name="Carlson J."/>
            <person name="Cervantes K."/>
            <person name="Clermont K."/>
            <person name="Krom N."/>
            <person name="Kubenka K."/>
            <person name="Mamidi S."/>
            <person name="Mattison C."/>
            <person name="Monteros M."/>
            <person name="Pisani C."/>
            <person name="Plott C."/>
            <person name="Rajasekar S."/>
            <person name="Rhein H.S."/>
            <person name="Rohla C."/>
            <person name="Song M."/>
            <person name="Hilaire R.S."/>
            <person name="Shu S."/>
            <person name="Wells L."/>
            <person name="Wang X."/>
            <person name="Webber J."/>
            <person name="Heerema R.J."/>
            <person name="Klein P."/>
            <person name="Conner P."/>
            <person name="Grauke L."/>
            <person name="Grimwood J."/>
            <person name="Schmutz J."/>
            <person name="Randall J.J."/>
        </authorList>
    </citation>
    <scope>NUCLEOTIDE SEQUENCE</scope>
    <source>
        <tissue evidence="1">Leaf</tissue>
    </source>
</reference>
<evidence type="ECO:0000313" key="2">
    <source>
        <dbReference type="Proteomes" id="UP000811246"/>
    </source>
</evidence>
<dbReference type="Proteomes" id="UP000811246">
    <property type="component" value="Chromosome 6"/>
</dbReference>
<dbReference type="AlphaFoldDB" id="A0A922JI45"/>
<gene>
    <name evidence="1" type="ORF">I3842_06G074000</name>
</gene>
<sequence length="107" mass="12187">MEDGEANVAITFNKLTYLELDGLPNLTNFCSGAYSFGFPSLEKVIVSCCPEMKTFCQGILSAPKLKGVQATKDYSHWEHDLNTTTLRLWESNHDDTQWLFREMVSIF</sequence>
<accession>A0A922JI45</accession>
<name>A0A922JI45_CARIL</name>
<comment type="caution">
    <text evidence="1">The sequence shown here is derived from an EMBL/GenBank/DDBJ whole genome shotgun (WGS) entry which is preliminary data.</text>
</comment>